<dbReference type="RefSeq" id="XP_052133191.1">
    <property type="nucleotide sequence ID" value="XM_052277231.1"/>
</dbReference>
<keyword evidence="8 10" id="KW-0472">Membrane</keyword>
<dbReference type="InterPro" id="IPR036640">
    <property type="entry name" value="ABC1_TM_sf"/>
</dbReference>
<accession>A0A9C6XD37</accession>
<comment type="similarity">
    <text evidence="2">Belongs to the ABC transporter superfamily. ABCC family. Conjugate transporter (TC 3.A.1.208) subfamily.</text>
</comment>
<keyword evidence="6" id="KW-0067">ATP-binding</keyword>
<comment type="subcellular location">
    <subcellularLocation>
        <location evidence="1">Membrane</location>
        <topology evidence="1">Multi-pass membrane protein</topology>
    </subcellularLocation>
</comment>
<evidence type="ECO:0000256" key="3">
    <source>
        <dbReference type="ARBA" id="ARBA00022448"/>
    </source>
</evidence>
<dbReference type="SUPFAM" id="SSF90123">
    <property type="entry name" value="ABC transporter transmembrane region"/>
    <property type="match status" value="1"/>
</dbReference>
<dbReference type="Proteomes" id="UP000504606">
    <property type="component" value="Unplaced"/>
</dbReference>
<evidence type="ECO:0000256" key="6">
    <source>
        <dbReference type="ARBA" id="ARBA00022840"/>
    </source>
</evidence>
<evidence type="ECO:0000256" key="10">
    <source>
        <dbReference type="SAM" id="Phobius"/>
    </source>
</evidence>
<evidence type="ECO:0000256" key="4">
    <source>
        <dbReference type="ARBA" id="ARBA00022692"/>
    </source>
</evidence>
<reference evidence="13" key="1">
    <citation type="submission" date="2025-08" db="UniProtKB">
        <authorList>
            <consortium name="RefSeq"/>
        </authorList>
    </citation>
    <scope>IDENTIFICATION</scope>
    <source>
        <tissue evidence="13">Whole organism</tissue>
    </source>
</reference>
<gene>
    <name evidence="13" type="primary">LOC127752305</name>
</gene>
<evidence type="ECO:0000256" key="2">
    <source>
        <dbReference type="ARBA" id="ARBA00009726"/>
    </source>
</evidence>
<keyword evidence="12" id="KW-1185">Reference proteome</keyword>
<evidence type="ECO:0000256" key="9">
    <source>
        <dbReference type="SAM" id="MobiDB-lite"/>
    </source>
</evidence>
<dbReference type="OrthoDB" id="6500128at2759"/>
<dbReference type="GeneID" id="127752305"/>
<evidence type="ECO:0000256" key="8">
    <source>
        <dbReference type="ARBA" id="ARBA00023136"/>
    </source>
</evidence>
<keyword evidence="7 10" id="KW-1133">Transmembrane helix</keyword>
<feature type="transmembrane region" description="Helical" evidence="10">
    <location>
        <begin position="20"/>
        <end position="43"/>
    </location>
</feature>
<feature type="transmembrane region" description="Helical" evidence="10">
    <location>
        <begin position="111"/>
        <end position="134"/>
    </location>
</feature>
<name>A0A9C6XD37_FRAOC</name>
<evidence type="ECO:0000256" key="7">
    <source>
        <dbReference type="ARBA" id="ARBA00022989"/>
    </source>
</evidence>
<organism evidence="12 13">
    <name type="scientific">Frankliniella occidentalis</name>
    <name type="common">Western flower thrips</name>
    <name type="synonym">Euthrips occidentalis</name>
    <dbReference type="NCBI Taxonomy" id="133901"/>
    <lineage>
        <taxon>Eukaryota</taxon>
        <taxon>Metazoa</taxon>
        <taxon>Ecdysozoa</taxon>
        <taxon>Arthropoda</taxon>
        <taxon>Hexapoda</taxon>
        <taxon>Insecta</taxon>
        <taxon>Pterygota</taxon>
        <taxon>Neoptera</taxon>
        <taxon>Paraneoptera</taxon>
        <taxon>Thysanoptera</taxon>
        <taxon>Terebrantia</taxon>
        <taxon>Thripoidea</taxon>
        <taxon>Thripidae</taxon>
        <taxon>Frankliniella</taxon>
    </lineage>
</organism>
<dbReference type="PANTHER" id="PTHR24223:SF456">
    <property type="entry name" value="MULTIDRUG RESISTANCE-ASSOCIATED PROTEIN LETHAL(2)03659"/>
    <property type="match status" value="1"/>
</dbReference>
<evidence type="ECO:0000259" key="11">
    <source>
        <dbReference type="PROSITE" id="PS50929"/>
    </source>
</evidence>
<keyword evidence="4 10" id="KW-0812">Transmembrane</keyword>
<proteinExistence type="inferred from homology"/>
<dbReference type="AlphaFoldDB" id="A0A9C6XD37"/>
<dbReference type="Gene3D" id="1.20.1560.10">
    <property type="entry name" value="ABC transporter type 1, transmembrane domain"/>
    <property type="match status" value="1"/>
</dbReference>
<protein>
    <submittedName>
        <fullName evidence="13">ATP-binding cassette sub-family C member 4-like</fullName>
    </submittedName>
</protein>
<dbReference type="PROSITE" id="PS50929">
    <property type="entry name" value="ABC_TM1F"/>
    <property type="match status" value="1"/>
</dbReference>
<dbReference type="InterPro" id="IPR050173">
    <property type="entry name" value="ABC_transporter_C-like"/>
</dbReference>
<evidence type="ECO:0000313" key="12">
    <source>
        <dbReference type="Proteomes" id="UP000504606"/>
    </source>
</evidence>
<feature type="domain" description="ABC transmembrane type-1" evidence="11">
    <location>
        <begin position="1"/>
        <end position="130"/>
    </location>
</feature>
<dbReference type="GO" id="GO:0005524">
    <property type="term" value="F:ATP binding"/>
    <property type="evidence" value="ECO:0007669"/>
    <property type="project" value="UniProtKB-KW"/>
</dbReference>
<dbReference type="InterPro" id="IPR011527">
    <property type="entry name" value="ABC1_TM_dom"/>
</dbReference>
<dbReference type="PANTHER" id="PTHR24223">
    <property type="entry name" value="ATP-BINDING CASSETTE SUB-FAMILY C"/>
    <property type="match status" value="1"/>
</dbReference>
<evidence type="ECO:0000313" key="13">
    <source>
        <dbReference type="RefSeq" id="XP_052133191.1"/>
    </source>
</evidence>
<feature type="region of interest" description="Disordered" evidence="9">
    <location>
        <begin position="154"/>
        <end position="173"/>
    </location>
</feature>
<sequence length="173" mass="19916">MAIFLNHLWIDPTLTLIIAYLLYAQVGWSAFVGIGAVFIVVPLQSYTGGLSSKFRHRIALRTDKRVRLMDEIVNGVQVIKMYAWEKPFNKLISEARRDEIKELLKVYMVRGVFMTFMMFTTRVALFSTLVTYALSGDPLKASFVSRQLCSDKRGETRRRAPYSHSTQNKRLLT</sequence>
<keyword evidence="5" id="KW-0547">Nucleotide-binding</keyword>
<dbReference type="GO" id="GO:0016020">
    <property type="term" value="C:membrane"/>
    <property type="evidence" value="ECO:0007669"/>
    <property type="project" value="UniProtKB-SubCell"/>
</dbReference>
<dbReference type="KEGG" id="foc:127752305"/>
<keyword evidence="3" id="KW-0813">Transport</keyword>
<evidence type="ECO:0000256" key="1">
    <source>
        <dbReference type="ARBA" id="ARBA00004141"/>
    </source>
</evidence>
<feature type="compositionally biased region" description="Polar residues" evidence="9">
    <location>
        <begin position="163"/>
        <end position="173"/>
    </location>
</feature>
<dbReference type="Pfam" id="PF00664">
    <property type="entry name" value="ABC_membrane"/>
    <property type="match status" value="1"/>
</dbReference>
<dbReference type="GO" id="GO:0140359">
    <property type="term" value="F:ABC-type transporter activity"/>
    <property type="evidence" value="ECO:0007669"/>
    <property type="project" value="InterPro"/>
</dbReference>
<evidence type="ECO:0000256" key="5">
    <source>
        <dbReference type="ARBA" id="ARBA00022741"/>
    </source>
</evidence>